<evidence type="ECO:0000313" key="4">
    <source>
        <dbReference type="EMBL" id="SUY45769.1"/>
    </source>
</evidence>
<dbReference type="SMART" id="SM01027">
    <property type="entry name" value="Beta-Casp"/>
    <property type="match status" value="1"/>
</dbReference>
<dbReference type="EC" id="3.1.-.-" evidence="4"/>
<dbReference type="RefSeq" id="WP_115640261.1">
    <property type="nucleotide sequence ID" value="NZ_UFWZ01000001.1"/>
</dbReference>
<dbReference type="GO" id="GO:0004521">
    <property type="term" value="F:RNA endonuclease activity"/>
    <property type="evidence" value="ECO:0007669"/>
    <property type="project" value="TreeGrafter"/>
</dbReference>
<dbReference type="Pfam" id="PF10996">
    <property type="entry name" value="Beta-Casp"/>
    <property type="match status" value="1"/>
</dbReference>
<proteinExistence type="predicted"/>
<dbReference type="Gene3D" id="3.60.15.10">
    <property type="entry name" value="Ribonuclease Z/Hydroxyacylglutathione hydrolase-like"/>
    <property type="match status" value="1"/>
</dbReference>
<keyword evidence="1 4" id="KW-0378">Hydrolase</keyword>
<dbReference type="InterPro" id="IPR001279">
    <property type="entry name" value="Metallo-B-lactamas"/>
</dbReference>
<dbReference type="EMBL" id="UFWZ01000001">
    <property type="protein sequence ID" value="SUY45769.1"/>
    <property type="molecule type" value="Genomic_DNA"/>
</dbReference>
<gene>
    <name evidence="4" type="ORF">NCTC9836_00436</name>
</gene>
<dbReference type="PANTHER" id="PTHR11203">
    <property type="entry name" value="CLEAVAGE AND POLYADENYLATION SPECIFICITY FACTOR FAMILY MEMBER"/>
    <property type="match status" value="1"/>
</dbReference>
<dbReference type="Pfam" id="PF00753">
    <property type="entry name" value="Lactamase_B"/>
    <property type="match status" value="1"/>
</dbReference>
<dbReference type="PANTHER" id="PTHR11203:SF37">
    <property type="entry name" value="INTEGRATOR COMPLEX SUBUNIT 11"/>
    <property type="match status" value="1"/>
</dbReference>
<dbReference type="SUPFAM" id="SSF56281">
    <property type="entry name" value="Metallo-hydrolase/oxidoreductase"/>
    <property type="match status" value="1"/>
</dbReference>
<dbReference type="AlphaFoldDB" id="A0A381J569"/>
<feature type="domain" description="Beta-Casp" evidence="3">
    <location>
        <begin position="424"/>
        <end position="536"/>
    </location>
</feature>
<evidence type="ECO:0000256" key="1">
    <source>
        <dbReference type="ARBA" id="ARBA00022801"/>
    </source>
</evidence>
<reference evidence="4 5" key="1">
    <citation type="submission" date="2018-06" db="EMBL/GenBank/DDBJ databases">
        <authorList>
            <consortium name="Pathogen Informatics"/>
            <person name="Doyle S."/>
        </authorList>
    </citation>
    <scope>NUCLEOTIDE SEQUENCE [LARGE SCALE GENOMIC DNA]</scope>
    <source>
        <strain evidence="4 5">NCTC9836</strain>
    </source>
</reference>
<evidence type="ECO:0000259" key="2">
    <source>
        <dbReference type="SMART" id="SM00849"/>
    </source>
</evidence>
<dbReference type="SMART" id="SM00849">
    <property type="entry name" value="Lactamase_B"/>
    <property type="match status" value="1"/>
</dbReference>
<protein>
    <submittedName>
        <fullName evidence="4">RNA-metabolising metallo-beta-lactamase</fullName>
        <ecNumber evidence="4">3.1.-.-</ecNumber>
    </submittedName>
</protein>
<dbReference type="Pfam" id="PF07521">
    <property type="entry name" value="RMMBL"/>
    <property type="match status" value="1"/>
</dbReference>
<dbReference type="InterPro" id="IPR050698">
    <property type="entry name" value="MBL"/>
</dbReference>
<dbReference type="Gene3D" id="3.40.50.10890">
    <property type="match status" value="1"/>
</dbReference>
<organism evidence="4 5">
    <name type="scientific">Clostridium putrefaciens</name>
    <dbReference type="NCBI Taxonomy" id="99675"/>
    <lineage>
        <taxon>Bacteria</taxon>
        <taxon>Bacillati</taxon>
        <taxon>Bacillota</taxon>
        <taxon>Clostridia</taxon>
        <taxon>Eubacteriales</taxon>
        <taxon>Clostridiaceae</taxon>
        <taxon>Clostridium</taxon>
    </lineage>
</organism>
<dbReference type="OrthoDB" id="9803916at2"/>
<dbReference type="Proteomes" id="UP000254664">
    <property type="component" value="Unassembled WGS sequence"/>
</dbReference>
<feature type="domain" description="Metallo-beta-lactamase" evidence="2">
    <location>
        <begin position="205"/>
        <end position="412"/>
    </location>
</feature>
<dbReference type="InterPro" id="IPR036866">
    <property type="entry name" value="RibonucZ/Hydroxyglut_hydro"/>
</dbReference>
<accession>A0A381J569</accession>
<sequence length="623" mass="70988">MQYKELLKLEQSARNNFKYHILKANVEYELGEFKLCKSSYENSIILMEDDELSLISLIELATLIGGWDYLFRNINLKKVFNKDYDDEFLDSCSKLIKAKISGTSFDVSELIKCAKTKKQKSISAYLTAIFIPNDEERLYDVALELFEGNLAAAEYLYGCGKELNIDIITKLIYLDMIGNKSVLESKREDELGLEFLPLGGGDNIGASSYFLKVKEVNILIDAGIKLEGNKVIYPNYQLLIDKELINKLDYVIITHAHLDHCGGIVELYKLNKGIKPIMTRETKELLRFNLKHQFDNENDLYILDSLLDRIIILDFNKRIYLRNEEVSIELYRAGHILGASSIMIRSDKCSIFHTGDFCTRDQETIEGIDFPIGEKIDVLITESTYGDSQCKSVNHECKRLKEFVQEKMNEGKQVLIPSFSIGRAQEILALISRKSESRARVYLDGSAVEASAIYHKYAEKAMGDLRYYIVDEKLYSSKKIFIEQEALSNRCCIVTSSGMLLEGSASSQYAKTMLGNDNCVCILTGYQASGTLGLRLKEQLNFEHKYITIEDERIIIKAELNEFNLSAHANLNEILALELCLKANNVILIHGEFKDKHSILEDKLNEIDNVKVYQSKNNDLISL</sequence>
<evidence type="ECO:0000259" key="3">
    <source>
        <dbReference type="SMART" id="SM01027"/>
    </source>
</evidence>
<name>A0A381J569_9CLOT</name>
<evidence type="ECO:0000313" key="5">
    <source>
        <dbReference type="Proteomes" id="UP000254664"/>
    </source>
</evidence>
<dbReference type="InterPro" id="IPR011108">
    <property type="entry name" value="RMMBL"/>
</dbReference>
<dbReference type="InterPro" id="IPR022712">
    <property type="entry name" value="Beta_Casp"/>
</dbReference>
<keyword evidence="5" id="KW-1185">Reference proteome</keyword>
<dbReference type="GO" id="GO:0016787">
    <property type="term" value="F:hydrolase activity"/>
    <property type="evidence" value="ECO:0007669"/>
    <property type="project" value="UniProtKB-KW"/>
</dbReference>